<organism evidence="2">
    <name type="scientific">Oppiella nova</name>
    <dbReference type="NCBI Taxonomy" id="334625"/>
    <lineage>
        <taxon>Eukaryota</taxon>
        <taxon>Metazoa</taxon>
        <taxon>Ecdysozoa</taxon>
        <taxon>Arthropoda</taxon>
        <taxon>Chelicerata</taxon>
        <taxon>Arachnida</taxon>
        <taxon>Acari</taxon>
        <taxon>Acariformes</taxon>
        <taxon>Sarcoptiformes</taxon>
        <taxon>Oribatida</taxon>
        <taxon>Brachypylina</taxon>
        <taxon>Oppioidea</taxon>
        <taxon>Oppiidae</taxon>
        <taxon>Oppiella</taxon>
    </lineage>
</organism>
<dbReference type="EMBL" id="OC936161">
    <property type="protein sequence ID" value="CAD7660798.1"/>
    <property type="molecule type" value="Genomic_DNA"/>
</dbReference>
<keyword evidence="3" id="KW-1185">Reference proteome</keyword>
<evidence type="ECO:0000313" key="2">
    <source>
        <dbReference type="EMBL" id="CAD7660798.1"/>
    </source>
</evidence>
<feature type="compositionally biased region" description="Low complexity" evidence="1">
    <location>
        <begin position="30"/>
        <end position="41"/>
    </location>
</feature>
<dbReference type="OrthoDB" id="5916873at2759"/>
<name>A0A7R9MIV3_9ACAR</name>
<dbReference type="EMBL" id="CAJPVJ010021336">
    <property type="protein sequence ID" value="CAG2177934.1"/>
    <property type="molecule type" value="Genomic_DNA"/>
</dbReference>
<reference evidence="2" key="1">
    <citation type="submission" date="2020-11" db="EMBL/GenBank/DDBJ databases">
        <authorList>
            <person name="Tran Van P."/>
        </authorList>
    </citation>
    <scope>NUCLEOTIDE SEQUENCE</scope>
</reference>
<evidence type="ECO:0000313" key="3">
    <source>
        <dbReference type="Proteomes" id="UP000728032"/>
    </source>
</evidence>
<feature type="compositionally biased region" description="Basic residues" evidence="1">
    <location>
        <begin position="1"/>
        <end position="10"/>
    </location>
</feature>
<feature type="region of interest" description="Disordered" evidence="1">
    <location>
        <begin position="1"/>
        <end position="56"/>
    </location>
</feature>
<evidence type="ECO:0000256" key="1">
    <source>
        <dbReference type="SAM" id="MobiDB-lite"/>
    </source>
</evidence>
<dbReference type="AlphaFoldDB" id="A0A7R9MIV3"/>
<proteinExistence type="predicted"/>
<protein>
    <submittedName>
        <fullName evidence="2">Uncharacterized protein</fullName>
    </submittedName>
</protein>
<sequence length="101" mass="11468">MADEHRHRHTTATTREHRNEWSTARVHTMSAPQPSASESSAGTDSDQDFDPSADMLVNDFDDEHTLDEEEAITDDANGDEEIDDLQKAWIDYNTFGDFCHI</sequence>
<dbReference type="Proteomes" id="UP000728032">
    <property type="component" value="Unassembled WGS sequence"/>
</dbReference>
<accession>A0A7R9MIV3</accession>
<gene>
    <name evidence="2" type="ORF">ONB1V03_LOCUS17361</name>
</gene>